<feature type="compositionally biased region" description="Low complexity" evidence="1">
    <location>
        <begin position="679"/>
        <end position="692"/>
    </location>
</feature>
<feature type="region of interest" description="Disordered" evidence="1">
    <location>
        <begin position="450"/>
        <end position="507"/>
    </location>
</feature>
<dbReference type="EMBL" id="JASPKZ010007878">
    <property type="protein sequence ID" value="KAJ9581609.1"/>
    <property type="molecule type" value="Genomic_DNA"/>
</dbReference>
<feature type="region of interest" description="Disordered" evidence="1">
    <location>
        <begin position="405"/>
        <end position="424"/>
    </location>
</feature>
<feature type="compositionally biased region" description="Polar residues" evidence="1">
    <location>
        <begin position="68"/>
        <end position="78"/>
    </location>
</feature>
<evidence type="ECO:0000313" key="2">
    <source>
        <dbReference type="EMBL" id="KAJ9581609.1"/>
    </source>
</evidence>
<feature type="compositionally biased region" description="Low complexity" evidence="1">
    <location>
        <begin position="122"/>
        <end position="133"/>
    </location>
</feature>
<feature type="non-terminal residue" evidence="2">
    <location>
        <position position="1"/>
    </location>
</feature>
<evidence type="ECO:0000313" key="3">
    <source>
        <dbReference type="Proteomes" id="UP001233999"/>
    </source>
</evidence>
<feature type="non-terminal residue" evidence="2">
    <location>
        <position position="899"/>
    </location>
</feature>
<feature type="compositionally biased region" description="Low complexity" evidence="1">
    <location>
        <begin position="267"/>
        <end position="291"/>
    </location>
</feature>
<feature type="region of interest" description="Disordered" evidence="1">
    <location>
        <begin position="263"/>
        <end position="303"/>
    </location>
</feature>
<feature type="region of interest" description="Disordered" evidence="1">
    <location>
        <begin position="367"/>
        <end position="387"/>
    </location>
</feature>
<feature type="compositionally biased region" description="Polar residues" evidence="1">
    <location>
        <begin position="87"/>
        <end position="97"/>
    </location>
</feature>
<sequence>RPLRHFKLDHPVTSERKFMRWRACRHRMAVTRRYITRSAVKNGDNSEQQQAKVRTTRTSRLRAAATSPTEAISRSLSVKDTPKKEINSVSLSRSQSGKDIPRDSFVTKEASGSPSGKESKDSGSPSRSLQGSSRIRRVGVSDKRGLTASSGSSEKEKSPAHLSSSDGTVSSPRKEKDKSSKRKSNLNRSLNAEEVVPLDADEDSSVIRRRRRRVEVHDGNISLDSGPPTSHSSRSESSPQSDLPPSRALLRLTADSSSHFLQARRLSPPVASTPSSTPMLLSKLKPSTPLSAYGAGAQSETRTEKISQRAERLLSSARDAVTRLNKISNESSNICDDSDNIKLLSGLGETSSSIDTNIDKTVNKSDIYPSEETQVKKSHSQSPECDGILSEIPVTSSSENGFIEVLPRSRTSSPSKPPSSILKKKSIEEQFPIVTSTSGQQMPVSILKRKTSQDEVGCASGGASIPPPPVTFSPSVLEQSENKRQGILKKRSSLDESEVLRRRSCSPDMTVWESGISSEFRPILKNQRRSSMEELVRRTLSPDPQPQSILKRRTSRDDEIEERNSGSPEPQGILKRKSATSSNSSSSSSSPHVSIAASVIMNVVGMDPNAEILPLDGSSEQVRPILKKKSSSEDNTTADSSSTEAPKPILKKKASVDVDDLEEKPMKPILKSSRKSSQEDQSSWESASSMESPVRCLILRSRSLGGSDSASGSDCEVVRPILKQPSGDRSSRERSASPRHRLSFCDDEEDRAGSASGSKVPSDESRNVSPSREGVMLRRRLKQASVKMSSSSSSVDNELSAIFNKRRSLESSADAEQDTAEIRRSPIVMESPRGLPRPMSVAERVLNMENFLVQESSSKPTGAVPKRPGSLRTFRDRERFHTQPITLHELNASSRRFCK</sequence>
<evidence type="ECO:0000256" key="1">
    <source>
        <dbReference type="SAM" id="MobiDB-lite"/>
    </source>
</evidence>
<feature type="compositionally biased region" description="Low complexity" evidence="1">
    <location>
        <begin position="699"/>
        <end position="714"/>
    </location>
</feature>
<feature type="compositionally biased region" description="Low complexity" evidence="1">
    <location>
        <begin position="406"/>
        <end position="421"/>
    </location>
</feature>
<feature type="region of interest" description="Disordered" evidence="1">
    <location>
        <begin position="39"/>
        <end position="247"/>
    </location>
</feature>
<feature type="region of interest" description="Disordered" evidence="1">
    <location>
        <begin position="534"/>
        <end position="592"/>
    </location>
</feature>
<feature type="compositionally biased region" description="Basic and acidic residues" evidence="1">
    <location>
        <begin position="492"/>
        <end position="501"/>
    </location>
</feature>
<feature type="compositionally biased region" description="Polar residues" evidence="1">
    <location>
        <begin position="43"/>
        <end position="53"/>
    </location>
</feature>
<dbReference type="Proteomes" id="UP001233999">
    <property type="component" value="Unassembled WGS sequence"/>
</dbReference>
<reference evidence="2" key="1">
    <citation type="journal article" date="2023" name="IScience">
        <title>Live-bearing cockroach genome reveals convergent evolutionary mechanisms linked to viviparity in insects and beyond.</title>
        <authorList>
            <person name="Fouks B."/>
            <person name="Harrison M.C."/>
            <person name="Mikhailova A.A."/>
            <person name="Marchal E."/>
            <person name="English S."/>
            <person name="Carruthers M."/>
            <person name="Jennings E.C."/>
            <person name="Chiamaka E.L."/>
            <person name="Frigard R.A."/>
            <person name="Pippel M."/>
            <person name="Attardo G.M."/>
            <person name="Benoit J.B."/>
            <person name="Bornberg-Bauer E."/>
            <person name="Tobe S.S."/>
        </authorList>
    </citation>
    <scope>NUCLEOTIDE SEQUENCE</scope>
    <source>
        <strain evidence="2">Stay&amp;Tobe</strain>
    </source>
</reference>
<feature type="compositionally biased region" description="Low complexity" evidence="1">
    <location>
        <begin position="225"/>
        <end position="244"/>
    </location>
</feature>
<evidence type="ECO:0008006" key="4">
    <source>
        <dbReference type="Google" id="ProtNLM"/>
    </source>
</evidence>
<name>A0AAD8E9H0_DIPPU</name>
<proteinExistence type="predicted"/>
<feature type="region of interest" description="Disordered" evidence="1">
    <location>
        <begin position="609"/>
        <end position="795"/>
    </location>
</feature>
<feature type="compositionally biased region" description="Low complexity" evidence="1">
    <location>
        <begin position="579"/>
        <end position="592"/>
    </location>
</feature>
<keyword evidence="3" id="KW-1185">Reference proteome</keyword>
<feature type="compositionally biased region" description="Polar residues" evidence="1">
    <location>
        <begin position="633"/>
        <end position="644"/>
    </location>
</feature>
<protein>
    <recommendedName>
        <fullName evidence="4">Supervillin</fullName>
    </recommendedName>
</protein>
<dbReference type="AlphaFoldDB" id="A0AAD8E9H0"/>
<organism evidence="2 3">
    <name type="scientific">Diploptera punctata</name>
    <name type="common">Pacific beetle cockroach</name>
    <dbReference type="NCBI Taxonomy" id="6984"/>
    <lineage>
        <taxon>Eukaryota</taxon>
        <taxon>Metazoa</taxon>
        <taxon>Ecdysozoa</taxon>
        <taxon>Arthropoda</taxon>
        <taxon>Hexapoda</taxon>
        <taxon>Insecta</taxon>
        <taxon>Pterygota</taxon>
        <taxon>Neoptera</taxon>
        <taxon>Polyneoptera</taxon>
        <taxon>Dictyoptera</taxon>
        <taxon>Blattodea</taxon>
        <taxon>Blaberoidea</taxon>
        <taxon>Blaberidae</taxon>
        <taxon>Diplopterinae</taxon>
        <taxon>Diploptera</taxon>
    </lineage>
</organism>
<gene>
    <name evidence="2" type="ORF">L9F63_023192</name>
</gene>
<reference evidence="2" key="2">
    <citation type="submission" date="2023-05" db="EMBL/GenBank/DDBJ databases">
        <authorList>
            <person name="Fouks B."/>
        </authorList>
    </citation>
    <scope>NUCLEOTIDE SEQUENCE</scope>
    <source>
        <strain evidence="2">Stay&amp;Tobe</strain>
        <tissue evidence="2">Testes</tissue>
    </source>
</reference>
<accession>A0AAD8E9H0</accession>
<comment type="caution">
    <text evidence="2">The sequence shown here is derived from an EMBL/GenBank/DDBJ whole genome shotgun (WGS) entry which is preliminary data.</text>
</comment>